<dbReference type="EMBL" id="QKYT01000744">
    <property type="protein sequence ID" value="RIA81783.1"/>
    <property type="molecule type" value="Genomic_DNA"/>
</dbReference>
<gene>
    <name evidence="1" type="ORF">C1645_836415</name>
</gene>
<organism evidence="1 2">
    <name type="scientific">Glomus cerebriforme</name>
    <dbReference type="NCBI Taxonomy" id="658196"/>
    <lineage>
        <taxon>Eukaryota</taxon>
        <taxon>Fungi</taxon>
        <taxon>Fungi incertae sedis</taxon>
        <taxon>Mucoromycota</taxon>
        <taxon>Glomeromycotina</taxon>
        <taxon>Glomeromycetes</taxon>
        <taxon>Glomerales</taxon>
        <taxon>Glomeraceae</taxon>
        <taxon>Glomus</taxon>
    </lineage>
</organism>
<evidence type="ECO:0000313" key="1">
    <source>
        <dbReference type="EMBL" id="RIA81783.1"/>
    </source>
</evidence>
<dbReference type="AlphaFoldDB" id="A0A397S5X2"/>
<keyword evidence="2" id="KW-1185">Reference proteome</keyword>
<dbReference type="Proteomes" id="UP000265703">
    <property type="component" value="Unassembled WGS sequence"/>
</dbReference>
<proteinExistence type="predicted"/>
<protein>
    <submittedName>
        <fullName evidence="1">Uncharacterized protein</fullName>
    </submittedName>
</protein>
<dbReference type="OrthoDB" id="2350361at2759"/>
<evidence type="ECO:0000313" key="2">
    <source>
        <dbReference type="Proteomes" id="UP000265703"/>
    </source>
</evidence>
<accession>A0A397S5X2</accession>
<sequence>MKREHLLLIIITFEINLNILSNDEILPNEQPNDPNSFNSEEEINIDQKFPLAKGWVLKGNQKLGRRAGKLEEEDIPKVNTIQNWINTYAHVSKERATECDLANEYENALNLSE</sequence>
<reference evidence="1 2" key="1">
    <citation type="submission" date="2018-06" db="EMBL/GenBank/DDBJ databases">
        <title>Comparative genomics reveals the genomic features of Rhizophagus irregularis, R. cerebriforme, R. diaphanum and Gigaspora rosea, and their symbiotic lifestyle signature.</title>
        <authorList>
            <person name="Morin E."/>
            <person name="San Clemente H."/>
            <person name="Chen E.C.H."/>
            <person name="De La Providencia I."/>
            <person name="Hainaut M."/>
            <person name="Kuo A."/>
            <person name="Kohler A."/>
            <person name="Murat C."/>
            <person name="Tang N."/>
            <person name="Roy S."/>
            <person name="Loubradou J."/>
            <person name="Henrissat B."/>
            <person name="Grigoriev I.V."/>
            <person name="Corradi N."/>
            <person name="Roux C."/>
            <person name="Martin F.M."/>
        </authorList>
    </citation>
    <scope>NUCLEOTIDE SEQUENCE [LARGE SCALE GENOMIC DNA]</scope>
    <source>
        <strain evidence="1 2">DAOM 227022</strain>
    </source>
</reference>
<comment type="caution">
    <text evidence="1">The sequence shown here is derived from an EMBL/GenBank/DDBJ whole genome shotgun (WGS) entry which is preliminary data.</text>
</comment>
<name>A0A397S5X2_9GLOM</name>